<dbReference type="GO" id="GO:0016740">
    <property type="term" value="F:transferase activity"/>
    <property type="evidence" value="ECO:0007669"/>
    <property type="project" value="UniProtKB-KW"/>
</dbReference>
<feature type="region of interest" description="Disordered" evidence="1">
    <location>
        <begin position="641"/>
        <end position="664"/>
    </location>
</feature>
<dbReference type="Pfam" id="PF13489">
    <property type="entry name" value="Methyltransf_23"/>
    <property type="match status" value="1"/>
</dbReference>
<dbReference type="Gene3D" id="3.90.550.10">
    <property type="entry name" value="Spore Coat Polysaccharide Biosynthesis Protein SpsA, Chain A"/>
    <property type="match status" value="1"/>
</dbReference>
<feature type="domain" description="Glycosyltransferase 2-like" evidence="2">
    <location>
        <begin position="261"/>
        <end position="374"/>
    </location>
</feature>
<dbReference type="InterPro" id="IPR029044">
    <property type="entry name" value="Nucleotide-diphossugar_trans"/>
</dbReference>
<evidence type="ECO:0000313" key="3">
    <source>
        <dbReference type="EMBL" id="SMC48313.1"/>
    </source>
</evidence>
<dbReference type="AlphaFoldDB" id="A0A1W1ZJ64"/>
<dbReference type="SUPFAM" id="SSF53335">
    <property type="entry name" value="S-adenosyl-L-methionine-dependent methyltransferases"/>
    <property type="match status" value="1"/>
</dbReference>
<dbReference type="STRING" id="1122930.SAMN02745168_1149"/>
<dbReference type="OrthoDB" id="8773442at2"/>
<gene>
    <name evidence="3" type="ORF">SAMN02745168_1149</name>
</gene>
<dbReference type="Pfam" id="PF00535">
    <property type="entry name" value="Glycos_transf_2"/>
    <property type="match status" value="1"/>
</dbReference>
<dbReference type="InterPro" id="IPR029063">
    <property type="entry name" value="SAM-dependent_MTases_sf"/>
</dbReference>
<evidence type="ECO:0000256" key="1">
    <source>
        <dbReference type="SAM" id="MobiDB-lite"/>
    </source>
</evidence>
<keyword evidence="3" id="KW-0808">Transferase</keyword>
<dbReference type="Gene3D" id="3.40.50.150">
    <property type="entry name" value="Vaccinia Virus protein VP39"/>
    <property type="match status" value="1"/>
</dbReference>
<keyword evidence="4" id="KW-1185">Reference proteome</keyword>
<dbReference type="RefSeq" id="WP_084233777.1">
    <property type="nucleotide sequence ID" value="NZ_FWXW01000002.1"/>
</dbReference>
<reference evidence="3 4" key="1">
    <citation type="submission" date="2017-04" db="EMBL/GenBank/DDBJ databases">
        <authorList>
            <person name="Afonso C.L."/>
            <person name="Miller P.J."/>
            <person name="Scott M.A."/>
            <person name="Spackman E."/>
            <person name="Goraichik I."/>
            <person name="Dimitrov K.M."/>
            <person name="Suarez D.L."/>
            <person name="Swayne D.E."/>
        </authorList>
    </citation>
    <scope>NUCLEOTIDE SEQUENCE [LARGE SCALE GENOMIC DNA]</scope>
    <source>
        <strain evidence="3 4">DSM 12816</strain>
    </source>
</reference>
<protein>
    <submittedName>
        <fullName evidence="3">Glycosyl transferase family 2</fullName>
    </submittedName>
</protein>
<evidence type="ECO:0000313" key="4">
    <source>
        <dbReference type="Proteomes" id="UP000192790"/>
    </source>
</evidence>
<dbReference type="CDD" id="cd00761">
    <property type="entry name" value="Glyco_tranf_GTA_type"/>
    <property type="match status" value="1"/>
</dbReference>
<dbReference type="InterPro" id="IPR001173">
    <property type="entry name" value="Glyco_trans_2-like"/>
</dbReference>
<accession>A0A1W1ZJ64</accession>
<evidence type="ECO:0000259" key="2">
    <source>
        <dbReference type="Pfam" id="PF00535"/>
    </source>
</evidence>
<name>A0A1W1ZJ64_9FIRM</name>
<proteinExistence type="predicted"/>
<sequence length="736" mass="82128">MRGKYDIAYSEDGTYGRAADLLEQLKISGDAHLDIGCGYGAVRGRIREKLGIGYIGIDGDGAAVDALLEDGTEAYRYRFGEGDEERDYAFLRDILKERRPAAVTALDLLEHLPEPEELIRVLRRFCLEFGIPLVVSVPNVSHRDIAFKLLAGDFEYTETGLLDRTHVSLFTEKRLVSAMEECGFSEVLRNDIHQKLSDQHFPGEHSFLSRGSAVYQALEKIKTMTDPNGEVYQFVRAYVPSEAAEKTAKDRTPEEQAPFLSVVMRTQGRRPEGLREALLCLTAQTDTDFEVLILGHRLGGEEARTVRQIIGDTPEWLREKIRFIPVDYGNRTAPLNVGFEEAKGRYVSIFDDDDLVFGNWVEEFHRRALAGPGSVLHAYTVTQEWEVLDGGALRAVSSPGTLYCRDYDPFLQLEENRCPPIGLAFPAFPFRQFGVRFDESLSTTEDWDFLIRTASLCGVEDIRTPTGIYRRWANGENASTAHSREEWDFNAGRIRAKLGEIPFFMPSGAAALEAFYKSRLHGGEWLRESGPPEGNFSYLSALYLDTGGGYSEAGCVKKQLRFDSDSARVRAEFEGLAEFGPLRSLRWDPTEHGGILLGDVRIRIEFVDGTAKEFAGKDVSTNGIKADGLLVFLKGPPDRHFRNPGENGFESGGGGRDNPGRFGRNHGACTFHARFFGSARPQVRGEESMPRPPEQRGINICRKRPRRAYLPGAATQILRISGGPVRLPFSTTTIPS</sequence>
<dbReference type="Proteomes" id="UP000192790">
    <property type="component" value="Unassembled WGS sequence"/>
</dbReference>
<dbReference type="SUPFAM" id="SSF53448">
    <property type="entry name" value="Nucleotide-diphospho-sugar transferases"/>
    <property type="match status" value="1"/>
</dbReference>
<dbReference type="EMBL" id="FWXW01000002">
    <property type="protein sequence ID" value="SMC48313.1"/>
    <property type="molecule type" value="Genomic_DNA"/>
</dbReference>
<organism evidence="3 4">
    <name type="scientific">Papillibacter cinnamivorans DSM 12816</name>
    <dbReference type="NCBI Taxonomy" id="1122930"/>
    <lineage>
        <taxon>Bacteria</taxon>
        <taxon>Bacillati</taxon>
        <taxon>Bacillota</taxon>
        <taxon>Clostridia</taxon>
        <taxon>Eubacteriales</taxon>
        <taxon>Oscillospiraceae</taxon>
        <taxon>Papillibacter</taxon>
    </lineage>
</organism>